<organism evidence="1 2">
    <name type="scientific">Gordonia phage GodonK</name>
    <dbReference type="NCBI Taxonomy" id="2562192"/>
    <lineage>
        <taxon>Viruses</taxon>
        <taxon>Duplodnaviria</taxon>
        <taxon>Heunggongvirae</taxon>
        <taxon>Uroviricota</taxon>
        <taxon>Caudoviricetes</taxon>
        <taxon>Godonkavirus</taxon>
        <taxon>Godonkavirus godonK</taxon>
    </lineage>
</organism>
<protein>
    <submittedName>
        <fullName evidence="1">Uncharacterized protein</fullName>
    </submittedName>
</protein>
<dbReference type="RefSeq" id="YP_009821522.1">
    <property type="nucleotide sequence ID" value="NC_048176.1"/>
</dbReference>
<sequence length="41" mass="4635">MKYLNDNELSKILEAAAILARCGERELAERLNSLATQGSRW</sequence>
<gene>
    <name evidence="1" type="primary">169</name>
    <name evidence="1" type="ORF">SEA_GODONK_169</name>
</gene>
<dbReference type="EMBL" id="MK620899">
    <property type="protein sequence ID" value="QBZ72757.1"/>
    <property type="molecule type" value="Genomic_DNA"/>
</dbReference>
<reference evidence="1 2" key="1">
    <citation type="submission" date="2019-03" db="EMBL/GenBank/DDBJ databases">
        <authorList>
            <person name="Douthitt C."/>
            <person name="D'Elia T."/>
            <person name="Bockoras C."/>
            <person name="Boss C."/>
            <person name="Clemons M."/>
            <person name="Green W."/>
            <person name="Harel H."/>
            <person name="Larralde J."/>
            <person name="Lopez M."/>
            <person name="Magana D."/>
            <person name="Miguel M."/>
            <person name="Muschweck L."/>
            <person name="Olivos K."/>
            <person name="Racette D."/>
            <person name="Reynolds M."/>
            <person name="Ru Y."/>
            <person name="Santana M."/>
            <person name="Simon R."/>
            <person name="Smotrilla K."/>
            <person name="Sufficool B."/>
            <person name="Tamayo B."/>
            <person name="Tirado E."/>
            <person name="Vajanyi M."/>
            <person name="Weger M."/>
            <person name="Wehr A."/>
            <person name="Whitaker K."/>
            <person name="Garlena R.A."/>
            <person name="Russell D.A."/>
            <person name="Pope W.H."/>
            <person name="Jacobs-Sera D."/>
            <person name="Hatfull G.F."/>
        </authorList>
    </citation>
    <scope>NUCLEOTIDE SEQUENCE [LARGE SCALE GENOMIC DNA]</scope>
</reference>
<keyword evidence="2" id="KW-1185">Reference proteome</keyword>
<dbReference type="KEGG" id="vg:55013005"/>
<evidence type="ECO:0000313" key="2">
    <source>
        <dbReference type="Proteomes" id="UP000297070"/>
    </source>
</evidence>
<dbReference type="Proteomes" id="UP000297070">
    <property type="component" value="Segment"/>
</dbReference>
<name>A0A4D6E2B1_9CAUD</name>
<proteinExistence type="predicted"/>
<evidence type="ECO:0000313" key="1">
    <source>
        <dbReference type="EMBL" id="QBZ72757.1"/>
    </source>
</evidence>
<accession>A0A4D6E2B1</accession>
<dbReference type="GeneID" id="55013005"/>